<dbReference type="RefSeq" id="WP_114538642.1">
    <property type="nucleotide sequence ID" value="NZ_DBFWAD010000084.1"/>
</dbReference>
<dbReference type="InterPro" id="IPR003615">
    <property type="entry name" value="HNH_nuc"/>
</dbReference>
<name>A0A369P787_9ACTN</name>
<accession>A0A369P787</accession>
<evidence type="ECO:0000313" key="1">
    <source>
        <dbReference type="EMBL" id="RDC47019.1"/>
    </source>
</evidence>
<dbReference type="CDD" id="cd00085">
    <property type="entry name" value="HNHc"/>
    <property type="match status" value="1"/>
</dbReference>
<evidence type="ECO:0000313" key="2">
    <source>
        <dbReference type="Proteomes" id="UP000253805"/>
    </source>
</evidence>
<dbReference type="EMBL" id="PPUT01000001">
    <property type="protein sequence ID" value="RDC47019.1"/>
    <property type="molecule type" value="Genomic_DNA"/>
</dbReference>
<reference evidence="1 2" key="1">
    <citation type="journal article" date="2018" name="Elife">
        <title>Discovery and characterization of a prevalent human gut bacterial enzyme sufficient for the inactivation of a family of plant toxins.</title>
        <authorList>
            <person name="Koppel N."/>
            <person name="Bisanz J.E."/>
            <person name="Pandelia M.E."/>
            <person name="Turnbaugh P.J."/>
            <person name="Balskus E.P."/>
        </authorList>
    </citation>
    <scope>NUCLEOTIDE SEQUENCE [LARGE SCALE GENOMIC DNA]</scope>
    <source>
        <strain evidence="1 2">OB21 GAM 11</strain>
    </source>
</reference>
<proteinExistence type="predicted"/>
<organism evidence="1 2">
    <name type="scientific">Adlercreutzia equolifaciens subsp. celatus</name>
    <dbReference type="NCBI Taxonomy" id="394340"/>
    <lineage>
        <taxon>Bacteria</taxon>
        <taxon>Bacillati</taxon>
        <taxon>Actinomycetota</taxon>
        <taxon>Coriobacteriia</taxon>
        <taxon>Eggerthellales</taxon>
        <taxon>Eggerthellaceae</taxon>
        <taxon>Adlercreutzia</taxon>
    </lineage>
</organism>
<dbReference type="AlphaFoldDB" id="A0A369P787"/>
<dbReference type="Gene3D" id="1.10.30.50">
    <property type="match status" value="1"/>
</dbReference>
<dbReference type="Proteomes" id="UP000253805">
    <property type="component" value="Unassembled WGS sequence"/>
</dbReference>
<gene>
    <name evidence="1" type="ORF">C1850_00815</name>
</gene>
<sequence>MLKRKDIWDEIQMSQATRKARDLSRADTVKTTVGKRNGSAADAFKKEYGKDSVPAGYDVDHVIDLQLGSADHVSNMRPLDASVNRSMGAQIRYPIKDLPEGTKSAT</sequence>
<comment type="caution">
    <text evidence="1">The sequence shown here is derived from an EMBL/GenBank/DDBJ whole genome shotgun (WGS) entry which is preliminary data.</text>
</comment>
<protein>
    <submittedName>
        <fullName evidence="1">Uncharacterized protein</fullName>
    </submittedName>
</protein>